<dbReference type="Pfam" id="PF00271">
    <property type="entry name" value="Helicase_C"/>
    <property type="match status" value="1"/>
</dbReference>
<accession>A0ABZ2PG57</accession>
<proteinExistence type="predicted"/>
<feature type="domain" description="Helicase C-terminal" evidence="3">
    <location>
        <begin position="478"/>
        <end position="657"/>
    </location>
</feature>
<feature type="region of interest" description="Disordered" evidence="2">
    <location>
        <begin position="1"/>
        <end position="74"/>
    </location>
</feature>
<dbReference type="EMBL" id="CP147846">
    <property type="protein sequence ID" value="WXG68103.1"/>
    <property type="molecule type" value="Genomic_DNA"/>
</dbReference>
<organism evidence="4 5">
    <name type="scientific">Rhodococcus sovatensis</name>
    <dbReference type="NCBI Taxonomy" id="1805840"/>
    <lineage>
        <taxon>Bacteria</taxon>
        <taxon>Bacillati</taxon>
        <taxon>Actinomycetota</taxon>
        <taxon>Actinomycetes</taxon>
        <taxon>Mycobacteriales</taxon>
        <taxon>Nocardiaceae</taxon>
        <taxon>Rhodococcus</taxon>
    </lineage>
</organism>
<keyword evidence="4" id="KW-0347">Helicase</keyword>
<dbReference type="GO" id="GO:0004386">
    <property type="term" value="F:helicase activity"/>
    <property type="evidence" value="ECO:0007669"/>
    <property type="project" value="UniProtKB-KW"/>
</dbReference>
<keyword evidence="4" id="KW-0547">Nucleotide-binding</keyword>
<dbReference type="PANTHER" id="PTHR45766">
    <property type="entry name" value="DNA ANNEALING HELICASE AND ENDONUCLEASE ZRANB3 FAMILY MEMBER"/>
    <property type="match status" value="1"/>
</dbReference>
<feature type="compositionally biased region" description="Basic residues" evidence="2">
    <location>
        <begin position="51"/>
        <end position="63"/>
    </location>
</feature>
<dbReference type="PANTHER" id="PTHR45766:SF6">
    <property type="entry name" value="SWI_SNF-RELATED MATRIX-ASSOCIATED ACTIN-DEPENDENT REGULATOR OF CHROMATIN SUBFAMILY A-LIKE PROTEIN 1"/>
    <property type="match status" value="1"/>
</dbReference>
<dbReference type="InterPro" id="IPR027417">
    <property type="entry name" value="P-loop_NTPase"/>
</dbReference>
<dbReference type="InterPro" id="IPR001650">
    <property type="entry name" value="Helicase_C-like"/>
</dbReference>
<dbReference type="SUPFAM" id="SSF52540">
    <property type="entry name" value="P-loop containing nucleoside triphosphate hydrolases"/>
    <property type="match status" value="1"/>
</dbReference>
<keyword evidence="1" id="KW-0378">Hydrolase</keyword>
<name>A0ABZ2PG57_9NOCA</name>
<dbReference type="PROSITE" id="PS51194">
    <property type="entry name" value="HELICASE_CTER"/>
    <property type="match status" value="1"/>
</dbReference>
<dbReference type="Proteomes" id="UP001432000">
    <property type="component" value="Chromosome"/>
</dbReference>
<keyword evidence="5" id="KW-1185">Reference proteome</keyword>
<feature type="compositionally biased region" description="Low complexity" evidence="2">
    <location>
        <begin position="29"/>
        <end position="50"/>
    </location>
</feature>
<gene>
    <name evidence="4" type="ORF">WDS16_23285</name>
</gene>
<dbReference type="SMART" id="SM00490">
    <property type="entry name" value="HELICc"/>
    <property type="match status" value="1"/>
</dbReference>
<reference evidence="4 5" key="1">
    <citation type="submission" date="2024-03" db="EMBL/GenBank/DDBJ databases">
        <title>Natural products discovery in diverse microorganisms through a two-stage MS feature dereplication strategy.</title>
        <authorList>
            <person name="Zhang R."/>
        </authorList>
    </citation>
    <scope>NUCLEOTIDE SEQUENCE [LARGE SCALE GENOMIC DNA]</scope>
    <source>
        <strain evidence="4 5">18930</strain>
    </source>
</reference>
<dbReference type="InterPro" id="IPR006935">
    <property type="entry name" value="Helicase/UvrB_N"/>
</dbReference>
<dbReference type="SMART" id="SM00487">
    <property type="entry name" value="DEXDc"/>
    <property type="match status" value="1"/>
</dbReference>
<protein>
    <submittedName>
        <fullName evidence="4">DEAD/DEAH box helicase</fullName>
    </submittedName>
</protein>
<dbReference type="Pfam" id="PF04851">
    <property type="entry name" value="ResIII"/>
    <property type="match status" value="1"/>
</dbReference>
<evidence type="ECO:0000256" key="2">
    <source>
        <dbReference type="SAM" id="MobiDB-lite"/>
    </source>
</evidence>
<dbReference type="InterPro" id="IPR014001">
    <property type="entry name" value="Helicase_ATP-bd"/>
</dbReference>
<sequence length="663" mass="73825">MPPRRRKPTTTARTVAAGKSAAARKFKQSAGAASKTTASKTTASKSSGATAKRRPTTRKKAVRKTASPDLRMPDPGERVWVLDVPFEDRALASASGARWHPGPRVFAYYGTELPDGLASFESMPYSLQRWVEDDANEEWREEVVHERSMTPRETQLESVRRQLGAMENGFPYFAQMDSTGLGKTLAVCEAVRQMKDPSIGTVLVVAPKGALPGWRRTIADSEADVDPADRKRWLLVTYQSTKKLLTVPEDTDLGKRKKTQNKRTITLGELRFDIDVVIADESHALMNIESQQSQILWRYQEAARAVVWMSATPGYQPMHFAYMARAIELSRGDGQIIGDEDALGYAVTTKWAAFLQDAGFALKEGKATTGLKTWRWEPEDAARRERDIGTIHRWLAGGAVPWSISRPSPPTPREPLGQELTAAQKRLYNSAWIDYRKELGLPLWRTSGGKRVLQKNPSTRAATLRFRQKCSYLRIPSTADQVRSWVRDGNQVFVSMFYRESVAALAETLREEGLDVAVVDGSMSSPEQEVQIRRFQTGASRVIVSTTTSAINLHTNELLLPDTHRASSQASLPSVSTSAPRVTLIHDPRWTPIDIRQIEGRANRIDKDHQHTTSTCYYGYAEGTVEEEMVLTGIERIADLGSIVGQSDLIDPEAFLAARAERA</sequence>
<dbReference type="RefSeq" id="WP_338888089.1">
    <property type="nucleotide sequence ID" value="NZ_CP147846.1"/>
</dbReference>
<evidence type="ECO:0000256" key="1">
    <source>
        <dbReference type="ARBA" id="ARBA00022801"/>
    </source>
</evidence>
<evidence type="ECO:0000313" key="4">
    <source>
        <dbReference type="EMBL" id="WXG68103.1"/>
    </source>
</evidence>
<keyword evidence="4" id="KW-0067">ATP-binding</keyword>
<evidence type="ECO:0000313" key="5">
    <source>
        <dbReference type="Proteomes" id="UP001432000"/>
    </source>
</evidence>
<dbReference type="Gene3D" id="3.40.50.300">
    <property type="entry name" value="P-loop containing nucleotide triphosphate hydrolases"/>
    <property type="match status" value="2"/>
</dbReference>
<evidence type="ECO:0000259" key="3">
    <source>
        <dbReference type="PROSITE" id="PS51194"/>
    </source>
</evidence>